<keyword evidence="8" id="KW-1185">Reference proteome</keyword>
<evidence type="ECO:0000313" key="8">
    <source>
        <dbReference type="Proteomes" id="UP000800093"/>
    </source>
</evidence>
<dbReference type="PANTHER" id="PTHR43647">
    <property type="entry name" value="DEHYDROGENASE"/>
    <property type="match status" value="1"/>
</dbReference>
<dbReference type="GO" id="GO:0006696">
    <property type="term" value="P:ergosterol biosynthetic process"/>
    <property type="evidence" value="ECO:0007669"/>
    <property type="project" value="TreeGrafter"/>
</dbReference>
<dbReference type="Proteomes" id="UP000800093">
    <property type="component" value="Unassembled WGS sequence"/>
</dbReference>
<keyword evidence="2" id="KW-0521">NADP</keyword>
<comment type="caution">
    <text evidence="7">The sequence shown here is derived from an EMBL/GenBank/DDBJ whole genome shotgun (WGS) entry which is preliminary data.</text>
</comment>
<dbReference type="GO" id="GO:0000253">
    <property type="term" value="F:3-beta-hydroxysteroid 3-dehydrogenase (NADP+) activity"/>
    <property type="evidence" value="ECO:0007669"/>
    <property type="project" value="TreeGrafter"/>
</dbReference>
<evidence type="ECO:0000256" key="6">
    <source>
        <dbReference type="ARBA" id="ARBA00023593"/>
    </source>
</evidence>
<organism evidence="7 8">
    <name type="scientific">Lojkania enalia</name>
    <dbReference type="NCBI Taxonomy" id="147567"/>
    <lineage>
        <taxon>Eukaryota</taxon>
        <taxon>Fungi</taxon>
        <taxon>Dikarya</taxon>
        <taxon>Ascomycota</taxon>
        <taxon>Pezizomycotina</taxon>
        <taxon>Dothideomycetes</taxon>
        <taxon>Pleosporomycetidae</taxon>
        <taxon>Pleosporales</taxon>
        <taxon>Pleosporales incertae sedis</taxon>
        <taxon>Lojkania</taxon>
    </lineage>
</organism>
<dbReference type="EMBL" id="ML986614">
    <property type="protein sequence ID" value="KAF2264604.1"/>
    <property type="molecule type" value="Genomic_DNA"/>
</dbReference>
<dbReference type="PANTHER" id="PTHR43647:SF1">
    <property type="entry name" value="3-KETO-STEROID REDUCTASE ERG27"/>
    <property type="match status" value="1"/>
</dbReference>
<sequence length="442" mass="50088">MPIPEDIPQPDDGFYVLVTGANSGLGLAVGCRLIDEFLQTRPQSQSLVLIITTRDLRKGDATVRKLREHLSKICREQERKVPGIRMLLEQRVHFRQEILDLTSLVSVQKLSKRLRDTTPKLHSVICNAGIGGWEDLYWGRAVWTILTNWKSAVTWPTFKKSGVGWVTKPQIPITDDGKKIEEPPLGEVFCANFFGHYLLGHYLAPLLARHPPEENTRGRLIWVSSLEAYAHSLNISDIQSIPSHSPYEASKRLTDIMGITSTLPSTMPLVDEYLDYHGPSKQKTKPRIYVSQPGICGTSIFALPLILEYAMFAAFFVARWLGSQWHPVTAYKGAVSMVWLALAKQSTLDAMEAQEGVGKWGSACDRRGDERVERTEVEGWGWGGFLNERKRKTGRSPYARDLTPELKRRFEEAGEACWRELERLRVEWETRLEDAGVGTRME</sequence>
<keyword evidence="1" id="KW-0444">Lipid biosynthesis</keyword>
<protein>
    <submittedName>
        <fullName evidence="7">3-ketosteroid reductase-like protein</fullName>
    </submittedName>
</protein>
<keyword evidence="5" id="KW-0443">Lipid metabolism</keyword>
<name>A0A9P4KEF5_9PLEO</name>
<accession>A0A9P4KEF5</accession>
<dbReference type="GO" id="GO:0005789">
    <property type="term" value="C:endoplasmic reticulum membrane"/>
    <property type="evidence" value="ECO:0007669"/>
    <property type="project" value="TreeGrafter"/>
</dbReference>
<evidence type="ECO:0000313" key="7">
    <source>
        <dbReference type="EMBL" id="KAF2264604.1"/>
    </source>
</evidence>
<dbReference type="InterPro" id="IPR051593">
    <property type="entry name" value="Ergosterol_Biosynth_ERG27"/>
</dbReference>
<dbReference type="Gene3D" id="3.40.50.720">
    <property type="entry name" value="NAD(P)-binding Rossmann-like Domain"/>
    <property type="match status" value="1"/>
</dbReference>
<evidence type="ECO:0000256" key="2">
    <source>
        <dbReference type="ARBA" id="ARBA00022857"/>
    </source>
</evidence>
<proteinExistence type="inferred from homology"/>
<comment type="similarity">
    <text evidence="6">Belongs to the short-chain dehydrogenases/reductases (SDR) family. ERG27 subfamily.</text>
</comment>
<evidence type="ECO:0000256" key="5">
    <source>
        <dbReference type="ARBA" id="ARBA00023098"/>
    </source>
</evidence>
<evidence type="ECO:0000256" key="3">
    <source>
        <dbReference type="ARBA" id="ARBA00022955"/>
    </source>
</evidence>
<dbReference type="GO" id="GO:0005811">
    <property type="term" value="C:lipid droplet"/>
    <property type="evidence" value="ECO:0007669"/>
    <property type="project" value="TreeGrafter"/>
</dbReference>
<dbReference type="InterPro" id="IPR036291">
    <property type="entry name" value="NAD(P)-bd_dom_sf"/>
</dbReference>
<dbReference type="AlphaFoldDB" id="A0A9P4KEF5"/>
<gene>
    <name evidence="7" type="ORF">CC78DRAFT_463075</name>
</gene>
<keyword evidence="4" id="KW-0560">Oxidoreductase</keyword>
<dbReference type="SUPFAM" id="SSF51735">
    <property type="entry name" value="NAD(P)-binding Rossmann-fold domains"/>
    <property type="match status" value="1"/>
</dbReference>
<dbReference type="OrthoDB" id="9989144at2759"/>
<reference evidence="8" key="1">
    <citation type="journal article" date="2020" name="Stud. Mycol.">
        <title>101 Dothideomycetes genomes: A test case for predicting lifestyles and emergence of pathogens.</title>
        <authorList>
            <person name="Haridas S."/>
            <person name="Albert R."/>
            <person name="Binder M."/>
            <person name="Bloem J."/>
            <person name="LaButti K."/>
            <person name="Salamov A."/>
            <person name="Andreopoulos B."/>
            <person name="Baker S."/>
            <person name="Barry K."/>
            <person name="Bills G."/>
            <person name="Bluhm B."/>
            <person name="Cannon C."/>
            <person name="Castanera R."/>
            <person name="Culley D."/>
            <person name="Daum C."/>
            <person name="Ezra D."/>
            <person name="Gonzalez J."/>
            <person name="Henrissat B."/>
            <person name="Kuo A."/>
            <person name="Liang C."/>
            <person name="Lipzen A."/>
            <person name="Lutzoni F."/>
            <person name="Magnuson J."/>
            <person name="Mondo S."/>
            <person name="Nolan M."/>
            <person name="Ohm R."/>
            <person name="Pangilinan J."/>
            <person name="Park H.-J."/>
            <person name="Ramirez L."/>
            <person name="Alfaro M."/>
            <person name="Sun H."/>
            <person name="Tritt A."/>
            <person name="Yoshinaga Y."/>
            <person name="Zwiers L.-H."/>
            <person name="Turgeon B."/>
            <person name="Goodwin S."/>
            <person name="Spatafora J."/>
            <person name="Crous P."/>
            <person name="Grigoriev I."/>
        </authorList>
    </citation>
    <scope>NUCLEOTIDE SEQUENCE [LARGE SCALE GENOMIC DNA]</scope>
    <source>
        <strain evidence="8">CBS 304.66</strain>
    </source>
</reference>
<evidence type="ECO:0000256" key="1">
    <source>
        <dbReference type="ARBA" id="ARBA00022516"/>
    </source>
</evidence>
<keyword evidence="3" id="KW-0752">Steroid biosynthesis</keyword>
<evidence type="ECO:0000256" key="4">
    <source>
        <dbReference type="ARBA" id="ARBA00023002"/>
    </source>
</evidence>
<dbReference type="GO" id="GO:0005741">
    <property type="term" value="C:mitochondrial outer membrane"/>
    <property type="evidence" value="ECO:0007669"/>
    <property type="project" value="TreeGrafter"/>
</dbReference>